<feature type="transmembrane region" description="Helical" evidence="5">
    <location>
        <begin position="321"/>
        <end position="342"/>
    </location>
</feature>
<dbReference type="PANTHER" id="PTHR22763">
    <property type="entry name" value="RING ZINC FINGER PROTEIN"/>
    <property type="match status" value="1"/>
</dbReference>
<dbReference type="EMBL" id="CATOUU010000424">
    <property type="protein sequence ID" value="CAI9929018.1"/>
    <property type="molecule type" value="Genomic_DNA"/>
</dbReference>
<feature type="transmembrane region" description="Helical" evidence="5">
    <location>
        <begin position="416"/>
        <end position="437"/>
    </location>
</feature>
<dbReference type="GO" id="GO:0008270">
    <property type="term" value="F:zinc ion binding"/>
    <property type="evidence" value="ECO:0007669"/>
    <property type="project" value="UniProtKB-KW"/>
</dbReference>
<dbReference type="GO" id="GO:0043161">
    <property type="term" value="P:proteasome-mediated ubiquitin-dependent protein catabolic process"/>
    <property type="evidence" value="ECO:0007669"/>
    <property type="project" value="TreeGrafter"/>
</dbReference>
<organism evidence="7">
    <name type="scientific">Hexamita inflata</name>
    <dbReference type="NCBI Taxonomy" id="28002"/>
    <lineage>
        <taxon>Eukaryota</taxon>
        <taxon>Metamonada</taxon>
        <taxon>Diplomonadida</taxon>
        <taxon>Hexamitidae</taxon>
        <taxon>Hexamitinae</taxon>
        <taxon>Hexamita</taxon>
    </lineage>
</organism>
<protein>
    <submittedName>
        <fullName evidence="7">C3HC4 type (RING finger) and transmembrane domain-containing protein</fullName>
    </submittedName>
</protein>
<name>A0AA86NZR3_9EUKA</name>
<dbReference type="PROSITE" id="PS50089">
    <property type="entry name" value="ZF_RING_2"/>
    <property type="match status" value="1"/>
</dbReference>
<feature type="transmembrane region" description="Helical" evidence="5">
    <location>
        <begin position="363"/>
        <end position="384"/>
    </location>
</feature>
<sequence length="684" mass="77639">MINCLLAFQYSHQKPSYPNYIDTYDLDASVWFDNITSNIVGSRKLLNLKNTPKNAMTSLGISISDNSWNETYYNKTINTPQPPRHLTRNITVSLTLSDGNYTSSPLKSWQCEGKFFPLQQRGMGDCIYYTGFSSPEFKSNETELEAQALDALQFWPNATQWNVDPSINGDDKKLKKCKTQVYFTLSQSLRQISKKNKYPPDTNLRRAWRAEAQAFNDTHENVPTASIQFVSLDCGFQVNMTNVQIKNYARSQFNGLIFYAVIVISQIIMASASIKFTIDTNSSARVKQLNFIALSFHMNSEYLVCILYITSTSFVGGLLNIQSFLSFITIGSLFPMIIRTVLMIYVNNQQNDNQGMGKMIIKILLLVLSTVGPAVLILLLAYFIPILATFILVLLTCSFMFVTSVAKFIKGDGKPAFPLYFIFANLLNKCLLLSYIFGMQNAYNLEHHISWLIACNALMGGQLILYLLQFALGPRFGVKVRNKNVYNYQQNIPLKLVQQMTCSKTKQSQTDVLISFQKPVYNNTAESIQENKEAKHICCNPLHNHGNAQRTASFSLHALEEIPECKAKLEQMPPTLKAFSNYENLTNCLTYVSLSSMEEFACPICFDQLQLVNSSQGEHTRLFNQHNQKLYKYESAHLKAADYTGENIWVTPCGHAFHEGCLRKWMAENVQCPVDRVQLKVPEE</sequence>
<evidence type="ECO:0000313" key="7">
    <source>
        <dbReference type="EMBL" id="CAI9929018.1"/>
    </source>
</evidence>
<dbReference type="InterPro" id="IPR013083">
    <property type="entry name" value="Znf_RING/FYVE/PHD"/>
</dbReference>
<proteinExistence type="predicted"/>
<dbReference type="GO" id="GO:0061630">
    <property type="term" value="F:ubiquitin protein ligase activity"/>
    <property type="evidence" value="ECO:0007669"/>
    <property type="project" value="TreeGrafter"/>
</dbReference>
<dbReference type="EMBL" id="CAXDID020000049">
    <property type="protein sequence ID" value="CAL6004569.1"/>
    <property type="molecule type" value="Genomic_DNA"/>
</dbReference>
<dbReference type="CDD" id="cd16448">
    <property type="entry name" value="RING-H2"/>
    <property type="match status" value="1"/>
</dbReference>
<evidence type="ECO:0000256" key="3">
    <source>
        <dbReference type="ARBA" id="ARBA00022833"/>
    </source>
</evidence>
<gene>
    <name evidence="7" type="ORF">HINF_LOCUS16663</name>
    <name evidence="8" type="ORF">HINF_LOCUS18947</name>
</gene>
<dbReference type="GO" id="GO:0012505">
    <property type="term" value="C:endomembrane system"/>
    <property type="evidence" value="ECO:0007669"/>
    <property type="project" value="TreeGrafter"/>
</dbReference>
<evidence type="ECO:0000256" key="2">
    <source>
        <dbReference type="ARBA" id="ARBA00022771"/>
    </source>
</evidence>
<keyword evidence="9" id="KW-1185">Reference proteome</keyword>
<keyword evidence="1" id="KW-0479">Metal-binding</keyword>
<dbReference type="AlphaFoldDB" id="A0AA86NZR3"/>
<evidence type="ECO:0000259" key="6">
    <source>
        <dbReference type="PROSITE" id="PS50089"/>
    </source>
</evidence>
<dbReference type="InterPro" id="IPR050731">
    <property type="entry name" value="HRD1_E3_ubiq-ligases"/>
</dbReference>
<feature type="domain" description="RING-type" evidence="6">
    <location>
        <begin position="602"/>
        <end position="676"/>
    </location>
</feature>
<evidence type="ECO:0000313" key="8">
    <source>
        <dbReference type="EMBL" id="CAL6004569.1"/>
    </source>
</evidence>
<reference evidence="7" key="1">
    <citation type="submission" date="2023-06" db="EMBL/GenBank/DDBJ databases">
        <authorList>
            <person name="Kurt Z."/>
        </authorList>
    </citation>
    <scope>NUCLEOTIDE SEQUENCE</scope>
</reference>
<keyword evidence="5" id="KW-1133">Transmembrane helix</keyword>
<dbReference type="GO" id="GO:0044695">
    <property type="term" value="C:Dsc E3 ubiquitin ligase complex"/>
    <property type="evidence" value="ECO:0007669"/>
    <property type="project" value="TreeGrafter"/>
</dbReference>
<keyword evidence="5" id="KW-0472">Membrane</keyword>
<keyword evidence="5 7" id="KW-0812">Transmembrane</keyword>
<evidence type="ECO:0000256" key="5">
    <source>
        <dbReference type="SAM" id="Phobius"/>
    </source>
</evidence>
<feature type="transmembrane region" description="Helical" evidence="5">
    <location>
        <begin position="449"/>
        <end position="472"/>
    </location>
</feature>
<keyword evidence="3" id="KW-0862">Zinc</keyword>
<accession>A0AA86NZR3</accession>
<dbReference type="SUPFAM" id="SSF57850">
    <property type="entry name" value="RING/U-box"/>
    <property type="match status" value="1"/>
</dbReference>
<dbReference type="Proteomes" id="UP001642409">
    <property type="component" value="Unassembled WGS sequence"/>
</dbReference>
<evidence type="ECO:0000256" key="4">
    <source>
        <dbReference type="PROSITE-ProRule" id="PRU00175"/>
    </source>
</evidence>
<dbReference type="Pfam" id="PF13639">
    <property type="entry name" value="zf-RING_2"/>
    <property type="match status" value="1"/>
</dbReference>
<comment type="caution">
    <text evidence="7">The sequence shown here is derived from an EMBL/GenBank/DDBJ whole genome shotgun (WGS) entry which is preliminary data.</text>
</comment>
<evidence type="ECO:0000256" key="1">
    <source>
        <dbReference type="ARBA" id="ARBA00022723"/>
    </source>
</evidence>
<dbReference type="Gene3D" id="3.30.40.10">
    <property type="entry name" value="Zinc/RING finger domain, C3HC4 (zinc finger)"/>
    <property type="match status" value="1"/>
</dbReference>
<dbReference type="PANTHER" id="PTHR22763:SF162">
    <property type="entry name" value="TRANSMEMBRANE E3 UBIQUITIN-PROTEIN LIGASE 1"/>
    <property type="match status" value="1"/>
</dbReference>
<reference evidence="8 9" key="2">
    <citation type="submission" date="2024-07" db="EMBL/GenBank/DDBJ databases">
        <authorList>
            <person name="Akdeniz Z."/>
        </authorList>
    </citation>
    <scope>NUCLEOTIDE SEQUENCE [LARGE SCALE GENOMIC DNA]</scope>
</reference>
<feature type="transmembrane region" description="Helical" evidence="5">
    <location>
        <begin position="256"/>
        <end position="277"/>
    </location>
</feature>
<evidence type="ECO:0000313" key="9">
    <source>
        <dbReference type="Proteomes" id="UP001642409"/>
    </source>
</evidence>
<keyword evidence="2 4" id="KW-0863">Zinc-finger</keyword>
<dbReference type="SMART" id="SM00184">
    <property type="entry name" value="RING"/>
    <property type="match status" value="1"/>
</dbReference>
<dbReference type="InterPro" id="IPR001841">
    <property type="entry name" value="Znf_RING"/>
</dbReference>
<feature type="transmembrane region" description="Helical" evidence="5">
    <location>
        <begin position="390"/>
        <end position="409"/>
    </location>
</feature>